<feature type="binding site" evidence="5">
    <location>
        <begin position="130"/>
        <end position="133"/>
    </location>
    <ligand>
        <name>GTP</name>
        <dbReference type="ChEBI" id="CHEBI:37565"/>
    </ligand>
</feature>
<dbReference type="InterPro" id="IPR005225">
    <property type="entry name" value="Small_GTP-bd"/>
</dbReference>
<keyword evidence="3 5" id="KW-0547">Nucleotide-binding</keyword>
<evidence type="ECO:0000256" key="5">
    <source>
        <dbReference type="PIRSR" id="PIRSR606689-1"/>
    </source>
</evidence>
<dbReference type="Gene3D" id="3.40.50.300">
    <property type="entry name" value="P-loop containing nucleotide triphosphate hydrolases"/>
    <property type="match status" value="1"/>
</dbReference>
<evidence type="ECO:0000313" key="8">
    <source>
        <dbReference type="Proteomes" id="UP000887575"/>
    </source>
</evidence>
<proteinExistence type="inferred from homology"/>
<dbReference type="FunFam" id="3.40.50.300:FF:001166">
    <property type="entry name" value="ADP-ribosylation factor D"/>
    <property type="match status" value="1"/>
</dbReference>
<dbReference type="SMART" id="SM00178">
    <property type="entry name" value="SAR"/>
    <property type="match status" value="1"/>
</dbReference>
<dbReference type="WBParaSite" id="MBELARI_LOCUS10849">
    <property type="protein sequence ID" value="MBELARI_LOCUS10849"/>
    <property type="gene ID" value="MBELARI_LOCUS10849"/>
</dbReference>
<dbReference type="InterPro" id="IPR024156">
    <property type="entry name" value="Small_GTPase_ARF"/>
</dbReference>
<dbReference type="AlphaFoldDB" id="A0AAF3EAB5"/>
<dbReference type="GO" id="GO:0046872">
    <property type="term" value="F:metal ion binding"/>
    <property type="evidence" value="ECO:0007669"/>
    <property type="project" value="UniProtKB-KW"/>
</dbReference>
<feature type="binding site" evidence="5">
    <location>
        <position position="72"/>
    </location>
    <ligand>
        <name>GTP</name>
        <dbReference type="ChEBI" id="CHEBI:37565"/>
    </ligand>
</feature>
<dbReference type="PROSITE" id="PS51417">
    <property type="entry name" value="ARF"/>
    <property type="match status" value="1"/>
</dbReference>
<feature type="binding site" evidence="6">
    <location>
        <position position="50"/>
    </location>
    <ligand>
        <name>Mg(2+)</name>
        <dbReference type="ChEBI" id="CHEBI:18420"/>
    </ligand>
</feature>
<reference evidence="9" key="1">
    <citation type="submission" date="2024-02" db="UniProtKB">
        <authorList>
            <consortium name="WormBaseParasite"/>
        </authorList>
    </citation>
    <scope>IDENTIFICATION</scope>
</reference>
<name>A0AAF3EAB5_9BILA</name>
<dbReference type="PRINTS" id="PR00328">
    <property type="entry name" value="SAR1GTPBP"/>
</dbReference>
<evidence type="ECO:0000256" key="4">
    <source>
        <dbReference type="ARBA" id="ARBA00023134"/>
    </source>
</evidence>
<keyword evidence="6" id="KW-0460">Magnesium</keyword>
<evidence type="ECO:0000256" key="7">
    <source>
        <dbReference type="RuleBase" id="RU003925"/>
    </source>
</evidence>
<dbReference type="NCBIfam" id="TIGR00231">
    <property type="entry name" value="small_GTP"/>
    <property type="match status" value="1"/>
</dbReference>
<evidence type="ECO:0000313" key="9">
    <source>
        <dbReference type="WBParaSite" id="MBELARI_LOCUS10849"/>
    </source>
</evidence>
<evidence type="ECO:0000256" key="2">
    <source>
        <dbReference type="ARBA" id="ARBA00019766"/>
    </source>
</evidence>
<dbReference type="Pfam" id="PF00025">
    <property type="entry name" value="Arf"/>
    <property type="match status" value="1"/>
</dbReference>
<protein>
    <recommendedName>
        <fullName evidence="2">ADP-ribosylation factor-like protein 6</fullName>
    </recommendedName>
</protein>
<sequence length="190" mass="21013">MGFFTTLTQWLGMGKKQVNICVVGLDNSGKTTILNQLKSPETRVSTVVPTVGLTVTNFSSPFINFNAFDMSGQSKYRNLWESYYSSSEGVMFVVDSADRLRMSVARDELWLLLDHKDLANRKIPLLVLANKMDEKDALSSAEISTSLGLDLIRGRPWHIACTCALTGAGLTAALEWLSTNIKTYLDEHAS</sequence>
<dbReference type="PANTHER" id="PTHR11711">
    <property type="entry name" value="ADP RIBOSYLATION FACTOR-RELATED"/>
    <property type="match status" value="1"/>
</dbReference>
<dbReference type="Proteomes" id="UP000887575">
    <property type="component" value="Unassembled WGS sequence"/>
</dbReference>
<organism evidence="8 9">
    <name type="scientific">Mesorhabditis belari</name>
    <dbReference type="NCBI Taxonomy" id="2138241"/>
    <lineage>
        <taxon>Eukaryota</taxon>
        <taxon>Metazoa</taxon>
        <taxon>Ecdysozoa</taxon>
        <taxon>Nematoda</taxon>
        <taxon>Chromadorea</taxon>
        <taxon>Rhabditida</taxon>
        <taxon>Rhabditina</taxon>
        <taxon>Rhabditomorpha</taxon>
        <taxon>Rhabditoidea</taxon>
        <taxon>Rhabditidae</taxon>
        <taxon>Mesorhabditinae</taxon>
        <taxon>Mesorhabditis</taxon>
    </lineage>
</organism>
<dbReference type="GO" id="GO:0003924">
    <property type="term" value="F:GTPase activity"/>
    <property type="evidence" value="ECO:0007669"/>
    <property type="project" value="InterPro"/>
</dbReference>
<keyword evidence="8" id="KW-1185">Reference proteome</keyword>
<keyword evidence="6" id="KW-0479">Metal-binding</keyword>
<dbReference type="InterPro" id="IPR006689">
    <property type="entry name" value="Small_GTPase_ARF/SAR"/>
</dbReference>
<evidence type="ECO:0000256" key="1">
    <source>
        <dbReference type="ARBA" id="ARBA00010290"/>
    </source>
</evidence>
<evidence type="ECO:0000256" key="6">
    <source>
        <dbReference type="PIRSR" id="PIRSR606689-2"/>
    </source>
</evidence>
<feature type="binding site" evidence="5">
    <location>
        <begin position="24"/>
        <end position="31"/>
    </location>
    <ligand>
        <name>GTP</name>
        <dbReference type="ChEBI" id="CHEBI:37565"/>
    </ligand>
</feature>
<dbReference type="SUPFAM" id="SSF52540">
    <property type="entry name" value="P-loop containing nucleoside triphosphate hydrolases"/>
    <property type="match status" value="1"/>
</dbReference>
<accession>A0AAF3EAB5</accession>
<comment type="similarity">
    <text evidence="1 7">Belongs to the small GTPase superfamily. Arf family.</text>
</comment>
<keyword evidence="4 5" id="KW-0342">GTP-binding</keyword>
<dbReference type="GO" id="GO:0005525">
    <property type="term" value="F:GTP binding"/>
    <property type="evidence" value="ECO:0007669"/>
    <property type="project" value="UniProtKB-KW"/>
</dbReference>
<evidence type="ECO:0000256" key="3">
    <source>
        <dbReference type="ARBA" id="ARBA00022741"/>
    </source>
</evidence>
<feature type="binding site" evidence="6">
    <location>
        <position position="31"/>
    </location>
    <ligand>
        <name>Mg(2+)</name>
        <dbReference type="ChEBI" id="CHEBI:18420"/>
    </ligand>
</feature>
<dbReference type="SMART" id="SM00177">
    <property type="entry name" value="ARF"/>
    <property type="match status" value="1"/>
</dbReference>
<dbReference type="InterPro" id="IPR027417">
    <property type="entry name" value="P-loop_NTPase"/>
</dbReference>